<reference evidence="1" key="1">
    <citation type="submission" date="2020-11" db="EMBL/GenBank/DDBJ databases">
        <title>Kefir isolates.</title>
        <authorList>
            <person name="Marcisauskas S."/>
            <person name="Kim Y."/>
            <person name="Blasche S."/>
        </authorList>
    </citation>
    <scope>NUCLEOTIDE SEQUENCE</scope>
    <source>
        <strain evidence="1">Olga-1</strain>
    </source>
</reference>
<organism evidence="1 2">
    <name type="scientific">Pichia californica</name>
    <dbReference type="NCBI Taxonomy" id="460514"/>
    <lineage>
        <taxon>Eukaryota</taxon>
        <taxon>Fungi</taxon>
        <taxon>Dikarya</taxon>
        <taxon>Ascomycota</taxon>
        <taxon>Saccharomycotina</taxon>
        <taxon>Pichiomycetes</taxon>
        <taxon>Pichiales</taxon>
        <taxon>Pichiaceae</taxon>
        <taxon>Pichia</taxon>
    </lineage>
</organism>
<dbReference type="GO" id="GO:0031505">
    <property type="term" value="P:fungal-type cell wall organization"/>
    <property type="evidence" value="ECO:0007669"/>
    <property type="project" value="InterPro"/>
</dbReference>
<proteinExistence type="predicted"/>
<comment type="caution">
    <text evidence="1">The sequence shown here is derived from an EMBL/GenBank/DDBJ whole genome shotgun (WGS) entry which is preliminary data.</text>
</comment>
<evidence type="ECO:0000313" key="2">
    <source>
        <dbReference type="Proteomes" id="UP000697127"/>
    </source>
</evidence>
<dbReference type="EMBL" id="PUHW01000090">
    <property type="protein sequence ID" value="KAG0689274.1"/>
    <property type="molecule type" value="Genomic_DNA"/>
</dbReference>
<dbReference type="Pfam" id="PF17056">
    <property type="entry name" value="KRE1"/>
    <property type="match status" value="1"/>
</dbReference>
<name>A0A9P6WLD3_9ASCO</name>
<dbReference type="AlphaFoldDB" id="A0A9P6WLD3"/>
<accession>A0A9P6WLD3</accession>
<sequence length="101" mass="11481">MESEKYFILTLNIENKWARTDSDTVSKTTLTTKTKKTTLTSDTRTWIWVTLTKGVVVYATTTPYYQSFYPMYTTVSTWSSGSVGLGTITGTVGTTRTYRYQ</sequence>
<evidence type="ECO:0000313" key="1">
    <source>
        <dbReference type="EMBL" id="KAG0689274.1"/>
    </source>
</evidence>
<dbReference type="Proteomes" id="UP000697127">
    <property type="component" value="Unassembled WGS sequence"/>
</dbReference>
<protein>
    <submittedName>
        <fullName evidence="1">Uncharacterized protein</fullName>
    </submittedName>
</protein>
<gene>
    <name evidence="1" type="ORF">C6P40_005330</name>
</gene>
<dbReference type="InterPro" id="IPR031452">
    <property type="entry name" value="Kre1"/>
</dbReference>
<keyword evidence="2" id="KW-1185">Reference proteome</keyword>